<dbReference type="Gene3D" id="6.10.140.1460">
    <property type="match status" value="1"/>
</dbReference>
<dbReference type="Gene3D" id="1.25.40.10">
    <property type="entry name" value="Tetratricopeptide repeat domain"/>
    <property type="match status" value="1"/>
</dbReference>
<protein>
    <submittedName>
        <fullName evidence="2">P4HA</fullName>
        <ecNumber evidence="2">1.14.11.2</ecNumber>
    </submittedName>
</protein>
<dbReference type="EMBL" id="HG994593">
    <property type="protein sequence ID" value="CAF2835958.1"/>
    <property type="molecule type" value="Genomic_DNA"/>
</dbReference>
<dbReference type="GO" id="GO:0004656">
    <property type="term" value="F:procollagen-proline 4-dioxygenase activity"/>
    <property type="evidence" value="ECO:0007669"/>
    <property type="project" value="UniProtKB-EC"/>
</dbReference>
<sequence>MLMNALSAPLMHKFACVLIDRYYGTCNLKDLWINDQEVVQDFEDVAQNLESMAKHLRQYVKSHKKNGLDSEVNISFLGHPINSYHLIKHVSMGWRDIVDNVLNVEKIVREKFDKFHERGEKQLPDYYDIQGASFGIARLISLYELNATSLVREGRVVGELGDWQTIYSEPSHVSLNAWDVYSIAAEAFSNRLFNAGYDMLDLALKKLMEEEKINPPNDQVVFNVTATHLEMDVVRSSLKKVIEMHNVFLKKRGNISSSHRTHDHPVGLKKPKKKI</sequence>
<keyword evidence="3" id="KW-1185">Reference proteome</keyword>
<dbReference type="GO" id="GO:0005783">
    <property type="term" value="C:endoplasmic reticulum"/>
    <property type="evidence" value="ECO:0007669"/>
    <property type="project" value="InterPro"/>
</dbReference>
<dbReference type="InterPro" id="IPR013547">
    <property type="entry name" value="P4H_N"/>
</dbReference>
<keyword evidence="2" id="KW-0560">Oxidoreductase</keyword>
<dbReference type="OrthoDB" id="420380at2759"/>
<evidence type="ECO:0000259" key="1">
    <source>
        <dbReference type="Pfam" id="PF08336"/>
    </source>
</evidence>
<evidence type="ECO:0000313" key="3">
    <source>
        <dbReference type="Proteomes" id="UP000675881"/>
    </source>
</evidence>
<dbReference type="InterPro" id="IPR011990">
    <property type="entry name" value="TPR-like_helical_dom_sf"/>
</dbReference>
<evidence type="ECO:0000313" key="2">
    <source>
        <dbReference type="EMBL" id="CAF2835958.1"/>
    </source>
</evidence>
<dbReference type="AlphaFoldDB" id="A0A7R8CIS4"/>
<proteinExistence type="predicted"/>
<dbReference type="EC" id="1.14.11.2" evidence="2"/>
<organism evidence="2 3">
    <name type="scientific">Lepeophtheirus salmonis</name>
    <name type="common">Salmon louse</name>
    <name type="synonym">Caligus salmonis</name>
    <dbReference type="NCBI Taxonomy" id="72036"/>
    <lineage>
        <taxon>Eukaryota</taxon>
        <taxon>Metazoa</taxon>
        <taxon>Ecdysozoa</taxon>
        <taxon>Arthropoda</taxon>
        <taxon>Crustacea</taxon>
        <taxon>Multicrustacea</taxon>
        <taxon>Hexanauplia</taxon>
        <taxon>Copepoda</taxon>
        <taxon>Siphonostomatoida</taxon>
        <taxon>Caligidae</taxon>
        <taxon>Lepeophtheirus</taxon>
    </lineage>
</organism>
<gene>
    <name evidence="2" type="ORF">LSAA_5741</name>
</gene>
<accession>A0A7R8CIS4</accession>
<dbReference type="Proteomes" id="UP000675881">
    <property type="component" value="Chromosome 14"/>
</dbReference>
<feature type="domain" description="Prolyl 4-hydroxylase N-terminal" evidence="1">
    <location>
        <begin position="27"/>
        <end position="152"/>
    </location>
</feature>
<reference evidence="2" key="1">
    <citation type="submission" date="2021-02" db="EMBL/GenBank/DDBJ databases">
        <authorList>
            <person name="Bekaert M."/>
        </authorList>
    </citation>
    <scope>NUCLEOTIDE SEQUENCE</scope>
    <source>
        <strain evidence="2">IoA-00</strain>
    </source>
</reference>
<dbReference type="Pfam" id="PF08336">
    <property type="entry name" value="P4Ha_N"/>
    <property type="match status" value="1"/>
</dbReference>
<name>A0A7R8CIS4_LEPSM</name>